<evidence type="ECO:0000313" key="2">
    <source>
        <dbReference type="Proteomes" id="UP001148629"/>
    </source>
</evidence>
<protein>
    <submittedName>
        <fullName evidence="1">Uncharacterized protein</fullName>
    </submittedName>
</protein>
<keyword evidence="2" id="KW-1185">Reference proteome</keyword>
<reference evidence="1" key="1">
    <citation type="submission" date="2022-08" db="EMBL/GenBank/DDBJ databases">
        <title>Genome Sequence of Fusarium decemcellulare.</title>
        <authorList>
            <person name="Buettner E."/>
        </authorList>
    </citation>
    <scope>NUCLEOTIDE SEQUENCE</scope>
    <source>
        <strain evidence="1">Babe19</strain>
    </source>
</reference>
<dbReference type="Proteomes" id="UP001148629">
    <property type="component" value="Unassembled WGS sequence"/>
</dbReference>
<name>A0ACC1RX71_9HYPO</name>
<comment type="caution">
    <text evidence="1">The sequence shown here is derived from an EMBL/GenBank/DDBJ whole genome shotgun (WGS) entry which is preliminary data.</text>
</comment>
<dbReference type="EMBL" id="JANRMS010001535">
    <property type="protein sequence ID" value="KAJ3527586.1"/>
    <property type="molecule type" value="Genomic_DNA"/>
</dbReference>
<evidence type="ECO:0000313" key="1">
    <source>
        <dbReference type="EMBL" id="KAJ3527586.1"/>
    </source>
</evidence>
<gene>
    <name evidence="1" type="ORF">NM208_g10623</name>
</gene>
<proteinExistence type="predicted"/>
<sequence length="1114" mass="125922">MEPLSALSIAAGVAQFLDFGYKIAAETIERYTSVTGALTEHDELESLTTRLEALTATLDDSSTFWNDHSTGADEPVYVQSLRDVVDSSRAVASDLLAALVQVRATGKHNLAESLVVTFQSRRKEKEIKTLETRFKNLQEELKICLALIVGSRQSTTLSNLGDVDLQLKALQDCVGDIAARQNDAVNEHGKVQDTVNLGNLVLENLGILQSQLRILDSLRQPTKAIRGKNVPEAYHGTFEWILDPNAAGFYRWLASMNGLFWVAGKPGSGKTTLMKFLFCHPSTQEAFQRWADGSACVVVDHFFGAAGAEIEQSLDGLLVSLLERVMVEIPQLTPIVCSHRWENPLLQGRPWSRSELLKSVRTLLSQTSIPIKICLFVDALDEFEGDLTELFCMLRLLGESSNIKLCVSSREWLCFEQFFHAWHPTKKIGLRLQHHTEEDIKCYVQKRLQRPDYVVSIGGSSSCLNLNGDFNTHLINDVISKANGVFLWVRLVCDQLVRGAANQDSTSMLQTRLDALPATLEKYFLETLQRMDPTYRRECARILLMMHVARRPLELLGFQFLEGLDQISIEDLAVQTAFPEDSNQLKAQEALLTRIQAYAVDMIDVLPLDPHRPDCLHLVFSHSSFGSFLSSSSVQEILHRNAGEGFSAHRCLCTSFLLRMKQLPPLEGNTHFDPWLQTRSVRNIFLSYLESFAYHMRLLEAELGDTDEDLMEFLDEIFLGQSSEAYHTWLCCLEDPFCNRYLQDRYRRGSVVAFAAQCNLYHFVRRQLDRDPSLIRGRGLMYPLLRYALSPVLSLRCGRVLSASMVNLLLERGASPMQRYLGMTACSEFAKAITHPKLMLWSHESRKAERRELTAIVRSLFEAGVPASTQLELRTSPHGKLQVQLAHTIPAAWLQIRATETLHPTQIDCLVLRLPARMLSRSISNLVHSTKIIVWVGYTLGMRWMYDAIHPHTVLDVITIILCLAPNFVLVVALSGREGWLVWLGASFQVANATAALRWLSYHMWEKERTAGEIRSIWELFEIPILFQRRRLRPNRARLNEDEGVEGVAPRRPRGRRVYIDSLDGSSDTIWAILISFLGDVFGGYFTFRSCIAHFCVFLVLIGAVFAKRVVYLG</sequence>
<accession>A0ACC1RX71</accession>
<organism evidence="1 2">
    <name type="scientific">Fusarium decemcellulare</name>
    <dbReference type="NCBI Taxonomy" id="57161"/>
    <lineage>
        <taxon>Eukaryota</taxon>
        <taxon>Fungi</taxon>
        <taxon>Dikarya</taxon>
        <taxon>Ascomycota</taxon>
        <taxon>Pezizomycotina</taxon>
        <taxon>Sordariomycetes</taxon>
        <taxon>Hypocreomycetidae</taxon>
        <taxon>Hypocreales</taxon>
        <taxon>Nectriaceae</taxon>
        <taxon>Fusarium</taxon>
        <taxon>Fusarium decemcellulare species complex</taxon>
    </lineage>
</organism>